<dbReference type="PANTHER" id="PTHR38659">
    <property type="entry name" value="METAL-DEPENDENT PHOSPHOHYDROLASE"/>
    <property type="match status" value="1"/>
</dbReference>
<dbReference type="PANTHER" id="PTHR38659:SF1">
    <property type="entry name" value="METAL DEPENDENT PHOSPHOHYDROLASE"/>
    <property type="match status" value="1"/>
</dbReference>
<dbReference type="Pfam" id="PF01966">
    <property type="entry name" value="HD"/>
    <property type="match status" value="1"/>
</dbReference>
<dbReference type="SUPFAM" id="SSF109604">
    <property type="entry name" value="HD-domain/PDEase-like"/>
    <property type="match status" value="1"/>
</dbReference>
<dbReference type="EMBL" id="DF820466">
    <property type="protein sequence ID" value="GAK57837.1"/>
    <property type="molecule type" value="Genomic_DNA"/>
</dbReference>
<evidence type="ECO:0000313" key="2">
    <source>
        <dbReference type="EMBL" id="GAK57837.1"/>
    </source>
</evidence>
<protein>
    <submittedName>
        <fullName evidence="2">Metal dependent phosphohydrolase</fullName>
    </submittedName>
</protein>
<accession>A0A081BZT2</accession>
<keyword evidence="2" id="KW-0378">Hydrolase</keyword>
<dbReference type="eggNOG" id="COG2316">
    <property type="taxonomic scope" value="Bacteria"/>
</dbReference>
<feature type="domain" description="HD" evidence="1">
    <location>
        <begin position="25"/>
        <end position="113"/>
    </location>
</feature>
<evidence type="ECO:0000313" key="3">
    <source>
        <dbReference type="Proteomes" id="UP000030661"/>
    </source>
</evidence>
<dbReference type="Gene3D" id="1.10.3210.10">
    <property type="entry name" value="Hypothetical protein af1432"/>
    <property type="match status" value="1"/>
</dbReference>
<name>A0A081BZT2_VECG1</name>
<dbReference type="HOGENOM" id="CLU_090635_1_1_0"/>
<dbReference type="Proteomes" id="UP000030661">
    <property type="component" value="Unassembled WGS sequence"/>
</dbReference>
<dbReference type="InterPro" id="IPR006675">
    <property type="entry name" value="HDIG_dom"/>
</dbReference>
<proteinExistence type="predicted"/>
<reference evidence="2" key="1">
    <citation type="journal article" date="2015" name="PeerJ">
        <title>First genomic representation of candidate bacterial phylum KSB3 points to enhanced environmental sensing as a trigger of wastewater bulking.</title>
        <authorList>
            <person name="Sekiguchi Y."/>
            <person name="Ohashi A."/>
            <person name="Parks D.H."/>
            <person name="Yamauchi T."/>
            <person name="Tyson G.W."/>
            <person name="Hugenholtz P."/>
        </authorList>
    </citation>
    <scope>NUCLEOTIDE SEQUENCE [LARGE SCALE GENOMIC DNA]</scope>
</reference>
<organism evidence="2">
    <name type="scientific">Vecturithrix granuli</name>
    <dbReference type="NCBI Taxonomy" id="1499967"/>
    <lineage>
        <taxon>Bacteria</taxon>
        <taxon>Candidatus Moduliflexota</taxon>
        <taxon>Candidatus Vecturitrichia</taxon>
        <taxon>Candidatus Vecturitrichales</taxon>
        <taxon>Candidatus Vecturitrichaceae</taxon>
        <taxon>Candidatus Vecturithrix</taxon>
    </lineage>
</organism>
<sequence>MAENRLNRDEAYQLLTEYTKSDSLIKHALAVEALMQAYARKFNADENKWGIVGLLHDFDYEKYPTPEDHPLRGAAILEEKGYPEDVIYAIKTHAEYLGLPRNSLMDKTLFAVDELSGLLTAAALVQPEKTIHTVTVKSVKKKMKDKAFARSVNRDDIHKGSEGLGIELGEHIEFCIEALKNVAAELGLDYTTP</sequence>
<dbReference type="AlphaFoldDB" id="A0A081BZT2"/>
<evidence type="ECO:0000259" key="1">
    <source>
        <dbReference type="Pfam" id="PF01966"/>
    </source>
</evidence>
<dbReference type="NCBIfam" id="TIGR00277">
    <property type="entry name" value="HDIG"/>
    <property type="match status" value="1"/>
</dbReference>
<keyword evidence="3" id="KW-1185">Reference proteome</keyword>
<gene>
    <name evidence="2" type="ORF">U27_04804</name>
</gene>
<dbReference type="InterPro" id="IPR006674">
    <property type="entry name" value="HD_domain"/>
</dbReference>
<dbReference type="GO" id="GO:0016787">
    <property type="term" value="F:hydrolase activity"/>
    <property type="evidence" value="ECO:0007669"/>
    <property type="project" value="UniProtKB-KW"/>
</dbReference>